<dbReference type="EMBL" id="LT551811">
    <property type="protein sequence ID" value="SAL97518.1"/>
    <property type="molecule type" value="Genomic_DNA"/>
</dbReference>
<feature type="domain" description="AMP-dependent synthetase/ligase" evidence="3">
    <location>
        <begin position="166"/>
        <end position="316"/>
    </location>
</feature>
<dbReference type="AlphaFoldDB" id="A0A163LX13"/>
<keyword evidence="2" id="KW-0067">ATP-binding</keyword>
<protein>
    <recommendedName>
        <fullName evidence="3">AMP-dependent synthetase/ligase domain-containing protein</fullName>
    </recommendedName>
</protein>
<reference evidence="4" key="1">
    <citation type="submission" date="2016-04" db="EMBL/GenBank/DDBJ databases">
        <authorList>
            <person name="Evans L.H."/>
            <person name="Alamgir A."/>
            <person name="Owens N."/>
            <person name="Weber N.D."/>
            <person name="Virtaneva K."/>
            <person name="Barbian K."/>
            <person name="Babar A."/>
            <person name="Rosenke K."/>
        </authorList>
    </citation>
    <scope>NUCLEOTIDE SEQUENCE [LARGE SCALE GENOMIC DNA]</scope>
    <source>
        <strain evidence="4">CBS 101.48</strain>
    </source>
</reference>
<dbReference type="Proteomes" id="UP000078561">
    <property type="component" value="Unassembled WGS sequence"/>
</dbReference>
<feature type="domain" description="AMP-dependent synthetase/ligase" evidence="3">
    <location>
        <begin position="383"/>
        <end position="575"/>
    </location>
</feature>
<dbReference type="InterPro" id="IPR042099">
    <property type="entry name" value="ANL_N_sf"/>
</dbReference>
<dbReference type="GO" id="GO:0005783">
    <property type="term" value="C:endoplasmic reticulum"/>
    <property type="evidence" value="ECO:0007669"/>
    <property type="project" value="TreeGrafter"/>
</dbReference>
<evidence type="ECO:0000313" key="4">
    <source>
        <dbReference type="EMBL" id="SAL97518.1"/>
    </source>
</evidence>
<dbReference type="PANTHER" id="PTHR43272">
    <property type="entry name" value="LONG-CHAIN-FATTY-ACID--COA LIGASE"/>
    <property type="match status" value="1"/>
</dbReference>
<dbReference type="GO" id="GO:0016020">
    <property type="term" value="C:membrane"/>
    <property type="evidence" value="ECO:0007669"/>
    <property type="project" value="TreeGrafter"/>
</dbReference>
<dbReference type="InterPro" id="IPR000873">
    <property type="entry name" value="AMP-dep_synth/lig_dom"/>
</dbReference>
<dbReference type="PANTHER" id="PTHR43272:SF33">
    <property type="entry name" value="AMP-BINDING DOMAIN-CONTAINING PROTEIN-RELATED"/>
    <property type="match status" value="1"/>
</dbReference>
<name>A0A163LX13_ABSGL</name>
<accession>A0A163LX13</accession>
<dbReference type="OMA" id="KGPDIHP"/>
<keyword evidence="1" id="KW-0547">Nucleotide-binding</keyword>
<gene>
    <name evidence="4" type="primary">ABSGL_03015.1 scaffold 4097</name>
</gene>
<dbReference type="Pfam" id="PF00501">
    <property type="entry name" value="AMP-binding"/>
    <property type="match status" value="2"/>
</dbReference>
<proteinExistence type="predicted"/>
<evidence type="ECO:0000259" key="3">
    <source>
        <dbReference type="Pfam" id="PF00501"/>
    </source>
</evidence>
<dbReference type="STRING" id="4829.A0A163LX13"/>
<dbReference type="Gene3D" id="3.40.50.12780">
    <property type="entry name" value="N-terminal domain of ligase-like"/>
    <property type="match status" value="1"/>
</dbReference>
<dbReference type="SUPFAM" id="SSF56801">
    <property type="entry name" value="Acetyl-CoA synthetase-like"/>
    <property type="match status" value="1"/>
</dbReference>
<evidence type="ECO:0000256" key="1">
    <source>
        <dbReference type="ARBA" id="ARBA00022741"/>
    </source>
</evidence>
<dbReference type="OrthoDB" id="1700726at2759"/>
<dbReference type="GO" id="GO:0004467">
    <property type="term" value="F:long-chain fatty acid-CoA ligase activity"/>
    <property type="evidence" value="ECO:0007669"/>
    <property type="project" value="TreeGrafter"/>
</dbReference>
<dbReference type="GO" id="GO:0005524">
    <property type="term" value="F:ATP binding"/>
    <property type="evidence" value="ECO:0007669"/>
    <property type="project" value="UniProtKB-KW"/>
</dbReference>
<keyword evidence="5" id="KW-1185">Reference proteome</keyword>
<dbReference type="InParanoid" id="A0A163LX13"/>
<evidence type="ECO:0000256" key="2">
    <source>
        <dbReference type="ARBA" id="ARBA00022840"/>
    </source>
</evidence>
<organism evidence="4">
    <name type="scientific">Absidia glauca</name>
    <name type="common">Pin mould</name>
    <dbReference type="NCBI Taxonomy" id="4829"/>
    <lineage>
        <taxon>Eukaryota</taxon>
        <taxon>Fungi</taxon>
        <taxon>Fungi incertae sedis</taxon>
        <taxon>Mucoromycota</taxon>
        <taxon>Mucoromycotina</taxon>
        <taxon>Mucoromycetes</taxon>
        <taxon>Mucorales</taxon>
        <taxon>Cunninghamellaceae</taxon>
        <taxon>Absidia</taxon>
    </lineage>
</organism>
<evidence type="ECO:0000313" key="5">
    <source>
        <dbReference type="Proteomes" id="UP000078561"/>
    </source>
</evidence>
<sequence length="611" mass="67951">MSFELNTVSYALLTSIFGATAFLSLRNAKGPDIHPLLLNAQSDVSRLRHAGESAIYRSRMSPNGVPLLNVFDRGVRTLFDLHEKGGKIKHPQASFLGRQEQWRGLLSVVDKSMVDCVSSQTWYQDLVSLLPSLVSTLTAQSVRRDLKKYIRVNICAVIHHLTAFVLETMTLTIACHNNGLVTVPIGARSSSSHVEHVIKTSGLQVLAVDQSHLDQVISLIKGTNIKLLILSEDGMVVDTKLDVIYLKDVLAKGKSTTVDCVVPEPNDIASIYFTSTLDINPGVVLTHKNLLSNIGNNINEAGERKDHITNPLFTITTASYLLVTPPQEKITHKDRLMYNLPLGKNRNETTAVFLTEYLSFPLSLSLSLLDNVFGFVLSSIFSFLGGSIAFDNEYSASDHLTSYFDVIADSKPTIFASGSGFFNTVREHIEQQYGNSFFFRRGYDKKHSFFKEGRLVKDNKYDMIVFRDIQRKFFGGQLRLVYLENDEASQPISTFVRAVLGTQVLKVFNSAETASTMTASMFYDYNADPCAFGAPLPCNELKLMDFPEQDLYSDDSPNPRGEIWIRGNNVFLGYWNDPDTTADVLDADGWYMTGALGEILPNGALKLLGKK</sequence>